<organism evidence="1 2">
    <name type="scientific">Pleurodeles waltl</name>
    <name type="common">Iberian ribbed newt</name>
    <dbReference type="NCBI Taxonomy" id="8319"/>
    <lineage>
        <taxon>Eukaryota</taxon>
        <taxon>Metazoa</taxon>
        <taxon>Chordata</taxon>
        <taxon>Craniata</taxon>
        <taxon>Vertebrata</taxon>
        <taxon>Euteleostomi</taxon>
        <taxon>Amphibia</taxon>
        <taxon>Batrachia</taxon>
        <taxon>Caudata</taxon>
        <taxon>Salamandroidea</taxon>
        <taxon>Salamandridae</taxon>
        <taxon>Pleurodelinae</taxon>
        <taxon>Pleurodeles</taxon>
    </lineage>
</organism>
<dbReference type="EMBL" id="JANPWB010000014">
    <property type="protein sequence ID" value="KAJ1102216.1"/>
    <property type="molecule type" value="Genomic_DNA"/>
</dbReference>
<proteinExistence type="predicted"/>
<evidence type="ECO:0000313" key="2">
    <source>
        <dbReference type="Proteomes" id="UP001066276"/>
    </source>
</evidence>
<protein>
    <submittedName>
        <fullName evidence="1">Uncharacterized protein</fullName>
    </submittedName>
</protein>
<keyword evidence="2" id="KW-1185">Reference proteome</keyword>
<reference evidence="1" key="1">
    <citation type="journal article" date="2022" name="bioRxiv">
        <title>Sequencing and chromosome-scale assembly of the giantPleurodeles waltlgenome.</title>
        <authorList>
            <person name="Brown T."/>
            <person name="Elewa A."/>
            <person name="Iarovenko S."/>
            <person name="Subramanian E."/>
            <person name="Araus A.J."/>
            <person name="Petzold A."/>
            <person name="Susuki M."/>
            <person name="Suzuki K.-i.T."/>
            <person name="Hayashi T."/>
            <person name="Toyoda A."/>
            <person name="Oliveira C."/>
            <person name="Osipova E."/>
            <person name="Leigh N.D."/>
            <person name="Simon A."/>
            <person name="Yun M.H."/>
        </authorList>
    </citation>
    <scope>NUCLEOTIDE SEQUENCE</scope>
    <source>
        <strain evidence="1">20211129_DDA</strain>
        <tissue evidence="1">Liver</tissue>
    </source>
</reference>
<name>A0AAV7MEQ3_PLEWA</name>
<sequence length="79" mass="8908">MGYADDTNDELTDFEDKSKRTFALGRLRGELYAHSTFYLTRVHFDLTSASPHASEAVHTFNLSRSVHLILGNKGTKNSF</sequence>
<accession>A0AAV7MEQ3</accession>
<gene>
    <name evidence="1" type="ORF">NDU88_007268</name>
</gene>
<comment type="caution">
    <text evidence="1">The sequence shown here is derived from an EMBL/GenBank/DDBJ whole genome shotgun (WGS) entry which is preliminary data.</text>
</comment>
<evidence type="ECO:0000313" key="1">
    <source>
        <dbReference type="EMBL" id="KAJ1102216.1"/>
    </source>
</evidence>
<dbReference type="Proteomes" id="UP001066276">
    <property type="component" value="Chromosome 10"/>
</dbReference>
<dbReference type="AlphaFoldDB" id="A0AAV7MEQ3"/>